<dbReference type="Proteomes" id="UP000552700">
    <property type="component" value="Unassembled WGS sequence"/>
</dbReference>
<reference evidence="2 3" key="1">
    <citation type="submission" date="2020-08" db="EMBL/GenBank/DDBJ databases">
        <title>Genomic Encyclopedia of Type Strains, Phase IV (KMG-IV): sequencing the most valuable type-strain genomes for metagenomic binning, comparative biology and taxonomic classification.</title>
        <authorList>
            <person name="Goeker M."/>
        </authorList>
    </citation>
    <scope>NUCLEOTIDE SEQUENCE [LARGE SCALE GENOMIC DNA]</scope>
    <source>
        <strain evidence="2 3">DSM 102255</strain>
    </source>
</reference>
<dbReference type="AlphaFoldDB" id="A0A841IZA2"/>
<name>A0A841IZA2_9SPHN</name>
<evidence type="ECO:0000256" key="1">
    <source>
        <dbReference type="SAM" id="Phobius"/>
    </source>
</evidence>
<dbReference type="EMBL" id="JACIJP010000002">
    <property type="protein sequence ID" value="MBB6123983.1"/>
    <property type="molecule type" value="Genomic_DNA"/>
</dbReference>
<sequence>MTRDEFLKRLRRGLEGMPAASIDDIMNDYEVHFEAAREEGRSDAEVVEALGDPGRLARELRLEAGIKRWEEVRTPSSAVGAVVAFLGLGALDILVLIPILLPVIGVVIGLYVAMFGLFVAGGGILIIGPFSGFPGGPVAALLCGLGLMAAATGITALLTIGSIGLVNAILWFGRLHYRVLKPAIDPEA</sequence>
<accession>A0A841IZA2</accession>
<evidence type="ECO:0000313" key="3">
    <source>
        <dbReference type="Proteomes" id="UP000552700"/>
    </source>
</evidence>
<proteinExistence type="predicted"/>
<keyword evidence="1" id="KW-0472">Membrane</keyword>
<keyword evidence="1" id="KW-0812">Transmembrane</keyword>
<gene>
    <name evidence="2" type="ORF">FHS92_001712</name>
</gene>
<keyword evidence="3" id="KW-1185">Reference proteome</keyword>
<keyword evidence="1" id="KW-1133">Transmembrane helix</keyword>
<evidence type="ECO:0000313" key="2">
    <source>
        <dbReference type="EMBL" id="MBB6123983.1"/>
    </source>
</evidence>
<feature type="transmembrane region" description="Helical" evidence="1">
    <location>
        <begin position="78"/>
        <end position="101"/>
    </location>
</feature>
<dbReference type="Pfam" id="PF22564">
    <property type="entry name" value="HAAS"/>
    <property type="match status" value="1"/>
</dbReference>
<feature type="transmembrane region" description="Helical" evidence="1">
    <location>
        <begin position="108"/>
        <end position="127"/>
    </location>
</feature>
<comment type="caution">
    <text evidence="2">The sequence shown here is derived from an EMBL/GenBank/DDBJ whole genome shotgun (WGS) entry which is preliminary data.</text>
</comment>
<dbReference type="RefSeq" id="WP_184079555.1">
    <property type="nucleotide sequence ID" value="NZ_JACIJP010000002.1"/>
</dbReference>
<feature type="transmembrane region" description="Helical" evidence="1">
    <location>
        <begin position="139"/>
        <end position="172"/>
    </location>
</feature>
<organism evidence="2 3">
    <name type="scientific">Sphingobium subterraneum</name>
    <dbReference type="NCBI Taxonomy" id="627688"/>
    <lineage>
        <taxon>Bacteria</taxon>
        <taxon>Pseudomonadati</taxon>
        <taxon>Pseudomonadota</taxon>
        <taxon>Alphaproteobacteria</taxon>
        <taxon>Sphingomonadales</taxon>
        <taxon>Sphingomonadaceae</taxon>
        <taxon>Sphingobium</taxon>
    </lineage>
</organism>
<protein>
    <submittedName>
        <fullName evidence="2">Putative membrane protein</fullName>
    </submittedName>
</protein>